<evidence type="ECO:0000256" key="6">
    <source>
        <dbReference type="SAM" id="MobiDB-lite"/>
    </source>
</evidence>
<protein>
    <recommendedName>
        <fullName evidence="7">Zn(2)-C6 fungal-type domain-containing protein</fullName>
    </recommendedName>
</protein>
<feature type="region of interest" description="Disordered" evidence="6">
    <location>
        <begin position="160"/>
        <end position="216"/>
    </location>
</feature>
<feature type="region of interest" description="Disordered" evidence="6">
    <location>
        <begin position="383"/>
        <end position="443"/>
    </location>
</feature>
<dbReference type="SUPFAM" id="SSF57701">
    <property type="entry name" value="Zn2/Cys6 DNA-binding domain"/>
    <property type="match status" value="1"/>
</dbReference>
<feature type="compositionally biased region" description="Basic and acidic residues" evidence="6">
    <location>
        <begin position="742"/>
        <end position="757"/>
    </location>
</feature>
<keyword evidence="9" id="KW-1185">Reference proteome</keyword>
<dbReference type="Gene3D" id="4.10.240.10">
    <property type="entry name" value="Zn(2)-C6 fungal-type DNA-binding domain"/>
    <property type="match status" value="1"/>
</dbReference>
<dbReference type="InterPro" id="IPR036864">
    <property type="entry name" value="Zn2-C6_fun-type_DNA-bd_sf"/>
</dbReference>
<sequence length="926" mass="102160">MDIDPRLAGSLAASGTGNGVATTTPAYQPVPVQAHPGEQIGAGQRILETAALSPHLVQIKSAPSIVTSSPASVASQGTAGLASALLDQRRPRACESCRGLKVRCESNEHNPFATCKRCAKANRECVFTAPSRKRQKKSDSKVAELEKKIDALTASLRAQQAAAAAHAENEDDEDDDYLDDGDTPDTLRPDAPDLSPISRHAKRRRSSGSHPTGVDSVLRFLDPNGVKIPTTSHMRPMDPDAKKFVYLDVVDRKLLTMEVATSIFNHYVEDMIPHFPAVVFPPGTSALDIRRKKPTLFLAILAAASGTTHPDLHRALYLEISRTFAERVIVNGEKSLELVQALVLCTMWYFVPENYVELKFYMYIHLAAVMALDIGIAKKKKPMRGSLQGPVKRPTTEPGRNNDQENINEQRRGPSGPDGPRKEEYKYSPASYNPPLPPPIPRTPFPDPEAIESRRTLLACYWTCCNASMAQRRPNLLRYTMFMSECVEVLESSPEAAPSDKVLCQWVKLQKIAEEIGIGFAFDDPNATVSIDDTRVQFSLKGFARQLEEWRSKCPPEAFHESLELAYNTATTYAHEIALHRDHNVDDFLPPFTESMMREPSVRPNDLLSSCHIDALSRCLSSSHRVLDIFTNMTVLTTRSVPVFTFVRTNYACIILIKLYFSASHPQSELGKVIDKNSLRVDWYLNRLLETFREASDGNMSRQAQIFTLTIGMMRQWFNKQKNEIEKGLSAAPEPTNSFKRLGLEENDRGGKPHTNDHSSNGTGPMEGMETPSSMNDSSSPGNHLYDSMRPPPRRSLSAATPLHMLSNAALESSNGTGQQYGGNTPSIDIATPQSSPETPYMGKWEQGLYPMMSGGDPDTPVTMNGGIHLGNVGEGYDHGGHSSMGGGSGEVPQYLFTGNGEMFMDDTFWSAMEGPMNMFDLLGKY</sequence>
<accession>A0ABR3GJ81</accession>
<evidence type="ECO:0000256" key="3">
    <source>
        <dbReference type="ARBA" id="ARBA00023125"/>
    </source>
</evidence>
<comment type="subcellular location">
    <subcellularLocation>
        <location evidence="1">Nucleus</location>
    </subcellularLocation>
</comment>
<dbReference type="EMBL" id="JBBBZM010000066">
    <property type="protein sequence ID" value="KAL0635606.1"/>
    <property type="molecule type" value="Genomic_DNA"/>
</dbReference>
<evidence type="ECO:0000256" key="4">
    <source>
        <dbReference type="ARBA" id="ARBA00023163"/>
    </source>
</evidence>
<dbReference type="CDD" id="cd00067">
    <property type="entry name" value="GAL4"/>
    <property type="match status" value="1"/>
</dbReference>
<keyword evidence="5" id="KW-0539">Nucleus</keyword>
<feature type="compositionally biased region" description="Polar residues" evidence="6">
    <location>
        <begin position="813"/>
        <end position="838"/>
    </location>
</feature>
<evidence type="ECO:0000313" key="9">
    <source>
        <dbReference type="Proteomes" id="UP001447188"/>
    </source>
</evidence>
<dbReference type="InterPro" id="IPR051089">
    <property type="entry name" value="prtT"/>
</dbReference>
<name>A0ABR3GJ81_9PEZI</name>
<feature type="compositionally biased region" description="Pro residues" evidence="6">
    <location>
        <begin position="432"/>
        <end position="443"/>
    </location>
</feature>
<dbReference type="Proteomes" id="UP001447188">
    <property type="component" value="Unassembled WGS sequence"/>
</dbReference>
<feature type="compositionally biased region" description="Polar residues" evidence="6">
    <location>
        <begin position="771"/>
        <end position="782"/>
    </location>
</feature>
<feature type="region of interest" description="Disordered" evidence="6">
    <location>
        <begin position="1"/>
        <end position="36"/>
    </location>
</feature>
<keyword evidence="3" id="KW-0238">DNA-binding</keyword>
<dbReference type="PANTHER" id="PTHR31845">
    <property type="entry name" value="FINGER DOMAIN PROTEIN, PUTATIVE-RELATED"/>
    <property type="match status" value="1"/>
</dbReference>
<feature type="region of interest" description="Disordered" evidence="6">
    <location>
        <begin position="728"/>
        <end position="798"/>
    </location>
</feature>
<dbReference type="PROSITE" id="PS00463">
    <property type="entry name" value="ZN2_CY6_FUNGAL_1"/>
    <property type="match status" value="1"/>
</dbReference>
<dbReference type="InterPro" id="IPR001138">
    <property type="entry name" value="Zn2Cys6_DnaBD"/>
</dbReference>
<dbReference type="Pfam" id="PF00172">
    <property type="entry name" value="Zn_clus"/>
    <property type="match status" value="1"/>
</dbReference>
<keyword evidence="2" id="KW-0805">Transcription regulation</keyword>
<evidence type="ECO:0000256" key="2">
    <source>
        <dbReference type="ARBA" id="ARBA00023015"/>
    </source>
</evidence>
<keyword evidence="4" id="KW-0804">Transcription</keyword>
<reference evidence="8 9" key="1">
    <citation type="submission" date="2024-02" db="EMBL/GenBank/DDBJ databases">
        <title>Discinaceae phylogenomics.</title>
        <authorList>
            <person name="Dirks A.C."/>
            <person name="James T.Y."/>
        </authorList>
    </citation>
    <scope>NUCLEOTIDE SEQUENCE [LARGE SCALE GENOMIC DNA]</scope>
    <source>
        <strain evidence="8 9">ACD0624</strain>
    </source>
</reference>
<feature type="domain" description="Zn(2)-C6 fungal-type" evidence="7">
    <location>
        <begin position="93"/>
        <end position="127"/>
    </location>
</feature>
<feature type="compositionally biased region" description="Polar residues" evidence="6">
    <location>
        <begin position="13"/>
        <end position="26"/>
    </location>
</feature>
<feature type="region of interest" description="Disordered" evidence="6">
    <location>
        <begin position="813"/>
        <end position="840"/>
    </location>
</feature>
<feature type="compositionally biased region" description="Basic and acidic residues" evidence="6">
    <location>
        <begin position="400"/>
        <end position="412"/>
    </location>
</feature>
<gene>
    <name evidence="8" type="ORF">Q9L58_005425</name>
</gene>
<dbReference type="CDD" id="cd12148">
    <property type="entry name" value="fungal_TF_MHR"/>
    <property type="match status" value="1"/>
</dbReference>
<proteinExistence type="predicted"/>
<dbReference type="PANTHER" id="PTHR31845:SF39">
    <property type="entry name" value="TRANSCRIPTION FACTOR PBCR-RELATED"/>
    <property type="match status" value="1"/>
</dbReference>
<comment type="caution">
    <text evidence="8">The sequence shown here is derived from an EMBL/GenBank/DDBJ whole genome shotgun (WGS) entry which is preliminary data.</text>
</comment>
<dbReference type="SMART" id="SM00066">
    <property type="entry name" value="GAL4"/>
    <property type="match status" value="1"/>
</dbReference>
<dbReference type="PROSITE" id="PS50048">
    <property type="entry name" value="ZN2_CY6_FUNGAL_2"/>
    <property type="match status" value="1"/>
</dbReference>
<evidence type="ECO:0000256" key="1">
    <source>
        <dbReference type="ARBA" id="ARBA00004123"/>
    </source>
</evidence>
<feature type="compositionally biased region" description="Acidic residues" evidence="6">
    <location>
        <begin position="169"/>
        <end position="183"/>
    </location>
</feature>
<organism evidence="8 9">
    <name type="scientific">Discina gigas</name>
    <dbReference type="NCBI Taxonomy" id="1032678"/>
    <lineage>
        <taxon>Eukaryota</taxon>
        <taxon>Fungi</taxon>
        <taxon>Dikarya</taxon>
        <taxon>Ascomycota</taxon>
        <taxon>Pezizomycotina</taxon>
        <taxon>Pezizomycetes</taxon>
        <taxon>Pezizales</taxon>
        <taxon>Discinaceae</taxon>
        <taxon>Discina</taxon>
    </lineage>
</organism>
<evidence type="ECO:0000256" key="5">
    <source>
        <dbReference type="ARBA" id="ARBA00023242"/>
    </source>
</evidence>
<evidence type="ECO:0000259" key="7">
    <source>
        <dbReference type="PROSITE" id="PS50048"/>
    </source>
</evidence>
<evidence type="ECO:0000313" key="8">
    <source>
        <dbReference type="EMBL" id="KAL0635606.1"/>
    </source>
</evidence>